<gene>
    <name evidence="1" type="ORF">A3Q56_03873</name>
</gene>
<reference evidence="1 2" key="1">
    <citation type="submission" date="2016-04" db="EMBL/GenBank/DDBJ databases">
        <title>The genome of Intoshia linei affirms orthonectids as highly simplified spiralians.</title>
        <authorList>
            <person name="Mikhailov K.V."/>
            <person name="Slusarev G.S."/>
            <person name="Nikitin M.A."/>
            <person name="Logacheva M.D."/>
            <person name="Penin A."/>
            <person name="Aleoshin V."/>
            <person name="Panchin Y.V."/>
        </authorList>
    </citation>
    <scope>NUCLEOTIDE SEQUENCE [LARGE SCALE GENOMIC DNA]</scope>
    <source>
        <strain evidence="1">Intl2013</strain>
        <tissue evidence="1">Whole animal</tissue>
    </source>
</reference>
<comment type="caution">
    <text evidence="1">The sequence shown here is derived from an EMBL/GenBank/DDBJ whole genome shotgun (WGS) entry which is preliminary data.</text>
</comment>
<protein>
    <submittedName>
        <fullName evidence="1">Uncharacterized protein</fullName>
    </submittedName>
</protein>
<dbReference type="Proteomes" id="UP000078046">
    <property type="component" value="Unassembled WGS sequence"/>
</dbReference>
<proteinExistence type="predicted"/>
<dbReference type="AlphaFoldDB" id="A0A177B408"/>
<sequence>RINLTNIATTVSSIKFESEKKLVNGMKHLLEKETWESFKLEIDLTHRSVQLQHIMGDQIFNTELNVRAIIDLTNDEYESYHCGIYACGQYLGINLNYKTFKDYRNV</sequence>
<evidence type="ECO:0000313" key="2">
    <source>
        <dbReference type="Proteomes" id="UP000078046"/>
    </source>
</evidence>
<feature type="non-terminal residue" evidence="1">
    <location>
        <position position="1"/>
    </location>
</feature>
<name>A0A177B408_9BILA</name>
<organism evidence="1 2">
    <name type="scientific">Intoshia linei</name>
    <dbReference type="NCBI Taxonomy" id="1819745"/>
    <lineage>
        <taxon>Eukaryota</taxon>
        <taxon>Metazoa</taxon>
        <taxon>Spiralia</taxon>
        <taxon>Lophotrochozoa</taxon>
        <taxon>Mesozoa</taxon>
        <taxon>Orthonectida</taxon>
        <taxon>Rhopaluridae</taxon>
        <taxon>Intoshia</taxon>
    </lineage>
</organism>
<evidence type="ECO:0000313" key="1">
    <source>
        <dbReference type="EMBL" id="OAF68353.1"/>
    </source>
</evidence>
<keyword evidence="2" id="KW-1185">Reference proteome</keyword>
<accession>A0A177B408</accession>
<dbReference type="EMBL" id="LWCA01000461">
    <property type="protein sequence ID" value="OAF68353.1"/>
    <property type="molecule type" value="Genomic_DNA"/>
</dbReference>